<dbReference type="EMBL" id="LHXX01000038">
    <property type="protein sequence ID" value="KXB01852.1"/>
    <property type="molecule type" value="Genomic_DNA"/>
</dbReference>
<dbReference type="GO" id="GO:0006260">
    <property type="term" value="P:DNA replication"/>
    <property type="evidence" value="ECO:0007669"/>
    <property type="project" value="InterPro"/>
</dbReference>
<dbReference type="InterPro" id="IPR056171">
    <property type="entry name" value="PolC_DP2_central_dom"/>
</dbReference>
<feature type="non-terminal residue" evidence="2">
    <location>
        <position position="1"/>
    </location>
</feature>
<dbReference type="InterPro" id="IPR004475">
    <property type="entry name" value="PolC_DP2"/>
</dbReference>
<name>A0A133V5Y4_9EURY</name>
<dbReference type="GO" id="GO:0003677">
    <property type="term" value="F:DNA binding"/>
    <property type="evidence" value="ECO:0007669"/>
    <property type="project" value="InterPro"/>
</dbReference>
<sequence length="144" mass="15780">VKLENGDVVRVSSEDQAKGLADRVEKILSLGDILLGYGEFVENNHVLLPSGYCEEWWAEEVKEAVEDPTHLAPFVEPPFKTPSAKRAVDISIEHGVPLHPAYTYPYHDLEPEEIGALGTWLSGAEIEVRGSGISGVQRSRTIGT</sequence>
<dbReference type="GO" id="GO:0003887">
    <property type="term" value="F:DNA-directed DNA polymerase activity"/>
    <property type="evidence" value="ECO:0007669"/>
    <property type="project" value="InterPro"/>
</dbReference>
<gene>
    <name evidence="2" type="ORF">AKJ43_03040</name>
</gene>
<keyword evidence="3" id="KW-1185">Reference proteome</keyword>
<accession>A0A133V5Y4</accession>
<evidence type="ECO:0000259" key="1">
    <source>
        <dbReference type="Pfam" id="PF24844"/>
    </source>
</evidence>
<comment type="caution">
    <text evidence="2">The sequence shown here is derived from an EMBL/GenBank/DDBJ whole genome shotgun (WGS) entry which is preliminary data.</text>
</comment>
<dbReference type="Proteomes" id="UP000070400">
    <property type="component" value="Unassembled WGS sequence"/>
</dbReference>
<evidence type="ECO:0000313" key="2">
    <source>
        <dbReference type="EMBL" id="KXB01852.1"/>
    </source>
</evidence>
<evidence type="ECO:0000313" key="3">
    <source>
        <dbReference type="Proteomes" id="UP000070400"/>
    </source>
</evidence>
<reference evidence="2 3" key="1">
    <citation type="journal article" date="2016" name="Sci. Rep.">
        <title>Metabolic traits of an uncultured archaeal lineage -MSBL1- from brine pools of the Red Sea.</title>
        <authorList>
            <person name="Mwirichia R."/>
            <person name="Alam I."/>
            <person name="Rashid M."/>
            <person name="Vinu M."/>
            <person name="Ba-Alawi W."/>
            <person name="Anthony Kamau A."/>
            <person name="Kamanda Ngugi D."/>
            <person name="Goker M."/>
            <person name="Klenk H.P."/>
            <person name="Bajic V."/>
            <person name="Stingl U."/>
        </authorList>
    </citation>
    <scope>NUCLEOTIDE SEQUENCE [LARGE SCALE GENOMIC DNA]</scope>
    <source>
        <strain evidence="2">SCGC-AAA261D19</strain>
    </source>
</reference>
<dbReference type="AlphaFoldDB" id="A0A133V5Y4"/>
<dbReference type="PANTHER" id="PTHR42210">
    <property type="entry name" value="DNA POLYMERASE II LARGE SUBUNIT"/>
    <property type="match status" value="1"/>
</dbReference>
<proteinExistence type="predicted"/>
<dbReference type="Pfam" id="PF24844">
    <property type="entry name" value="PolC_DP2_central"/>
    <property type="match status" value="1"/>
</dbReference>
<organism evidence="2 3">
    <name type="scientific">candidate division MSBL1 archaeon SCGC-AAA261D19</name>
    <dbReference type="NCBI Taxonomy" id="1698273"/>
    <lineage>
        <taxon>Archaea</taxon>
        <taxon>Methanobacteriati</taxon>
        <taxon>Methanobacteriota</taxon>
        <taxon>candidate division MSBL1</taxon>
    </lineage>
</organism>
<feature type="domain" description="DNA polymerase II large subunit DP2 central" evidence="1">
    <location>
        <begin position="1"/>
        <end position="124"/>
    </location>
</feature>
<dbReference type="PANTHER" id="PTHR42210:SF1">
    <property type="entry name" value="DNA POLYMERASE II LARGE SUBUNIT"/>
    <property type="match status" value="1"/>
</dbReference>
<protein>
    <recommendedName>
        <fullName evidence="1">DNA polymerase II large subunit DP2 central domain-containing protein</fullName>
    </recommendedName>
</protein>